<organism evidence="1">
    <name type="scientific">marine sediment metagenome</name>
    <dbReference type="NCBI Taxonomy" id="412755"/>
    <lineage>
        <taxon>unclassified sequences</taxon>
        <taxon>metagenomes</taxon>
        <taxon>ecological metagenomes</taxon>
    </lineage>
</organism>
<proteinExistence type="predicted"/>
<dbReference type="EMBL" id="LAZR01001582">
    <property type="protein sequence ID" value="KKN42416.1"/>
    <property type="molecule type" value="Genomic_DNA"/>
</dbReference>
<name>A0A0F9T001_9ZZZZ</name>
<evidence type="ECO:0000313" key="1">
    <source>
        <dbReference type="EMBL" id="KKN42416.1"/>
    </source>
</evidence>
<reference evidence="1" key="1">
    <citation type="journal article" date="2015" name="Nature">
        <title>Complex archaea that bridge the gap between prokaryotes and eukaryotes.</title>
        <authorList>
            <person name="Spang A."/>
            <person name="Saw J.H."/>
            <person name="Jorgensen S.L."/>
            <person name="Zaremba-Niedzwiedzka K."/>
            <person name="Martijn J."/>
            <person name="Lind A.E."/>
            <person name="van Eijk R."/>
            <person name="Schleper C."/>
            <person name="Guy L."/>
            <person name="Ettema T.J."/>
        </authorList>
    </citation>
    <scope>NUCLEOTIDE SEQUENCE</scope>
</reference>
<protein>
    <submittedName>
        <fullName evidence="1">Uncharacterized protein</fullName>
    </submittedName>
</protein>
<gene>
    <name evidence="1" type="ORF">LCGC14_0713570</name>
</gene>
<sequence length="81" mass="9218">MTYPTPEEQQFLDDIKISQLTVCDLCINEAYDQGFEGYLAQAHCMVEFGLDMADHLCDEVETDGEIKCQCGCRTRVTTSWN</sequence>
<dbReference type="AlphaFoldDB" id="A0A0F9T001"/>
<comment type="caution">
    <text evidence="1">The sequence shown here is derived from an EMBL/GenBank/DDBJ whole genome shotgun (WGS) entry which is preliminary data.</text>
</comment>
<accession>A0A0F9T001</accession>